<dbReference type="Proteomes" id="UP000254633">
    <property type="component" value="Unassembled WGS sequence"/>
</dbReference>
<sequence>MSYTHILVAVAVTPESHQLLAKAVSIARPVQAKVSLITLASDPELYNQFAAPMMEDLRAVMHEETENFLKMLGERADYPIEQTFITYGELSQHILDVCRKHPC</sequence>
<dbReference type="SUPFAM" id="SSF52402">
    <property type="entry name" value="Adenine nucleotide alpha hydrolases-like"/>
    <property type="match status" value="1"/>
</dbReference>
<dbReference type="AlphaFoldDB" id="A0A379U052"/>
<evidence type="ECO:0000256" key="1">
    <source>
        <dbReference type="ARBA" id="ARBA00008791"/>
    </source>
</evidence>
<dbReference type="InterPro" id="IPR006016">
    <property type="entry name" value="UspA"/>
</dbReference>
<accession>A0A379U052</accession>
<proteinExistence type="inferred from homology"/>
<dbReference type="NCBIfam" id="NF007512">
    <property type="entry name" value="PRK10116.1"/>
    <property type="match status" value="1"/>
</dbReference>
<evidence type="ECO:0000259" key="2">
    <source>
        <dbReference type="Pfam" id="PF00582"/>
    </source>
</evidence>
<dbReference type="InterPro" id="IPR014729">
    <property type="entry name" value="Rossmann-like_a/b/a_fold"/>
</dbReference>
<evidence type="ECO:0000313" key="4">
    <source>
        <dbReference type="Proteomes" id="UP000254633"/>
    </source>
</evidence>
<organism evidence="3 4">
    <name type="scientific">Salmonella diarizonae</name>
    <dbReference type="NCBI Taxonomy" id="59204"/>
    <lineage>
        <taxon>Bacteria</taxon>
        <taxon>Pseudomonadati</taxon>
        <taxon>Pseudomonadota</taxon>
        <taxon>Gammaproteobacteria</taxon>
        <taxon>Enterobacterales</taxon>
        <taxon>Enterobacteriaceae</taxon>
        <taxon>Salmonella</taxon>
    </lineage>
</organism>
<evidence type="ECO:0000313" key="3">
    <source>
        <dbReference type="EMBL" id="SUG56212.1"/>
    </source>
</evidence>
<gene>
    <name evidence="3" type="primary">STY2136</name>
    <name evidence="3" type="ORF">NCTC10060_03375</name>
</gene>
<dbReference type="Gene3D" id="3.40.50.620">
    <property type="entry name" value="HUPs"/>
    <property type="match status" value="1"/>
</dbReference>
<name>A0A379U052_SALDZ</name>
<dbReference type="Pfam" id="PF00582">
    <property type="entry name" value="Usp"/>
    <property type="match status" value="1"/>
</dbReference>
<dbReference type="InterPro" id="IPR006015">
    <property type="entry name" value="Universal_stress_UspA"/>
</dbReference>
<comment type="similarity">
    <text evidence="1">Belongs to the universal stress protein A family.</text>
</comment>
<reference evidence="3 4" key="1">
    <citation type="submission" date="2018-06" db="EMBL/GenBank/DDBJ databases">
        <authorList>
            <consortium name="Pathogen Informatics"/>
            <person name="Doyle S."/>
        </authorList>
    </citation>
    <scope>NUCLEOTIDE SEQUENCE [LARGE SCALE GENOMIC DNA]</scope>
    <source>
        <strain evidence="3 4">NCTC10060</strain>
    </source>
</reference>
<feature type="domain" description="UspA" evidence="2">
    <location>
        <begin position="3"/>
        <end position="101"/>
    </location>
</feature>
<protein>
    <submittedName>
        <fullName evidence="3">Universal stress protein A</fullName>
    </submittedName>
</protein>
<dbReference type="EMBL" id="UGXH01000003">
    <property type="protein sequence ID" value="SUG56212.1"/>
    <property type="molecule type" value="Genomic_DNA"/>
</dbReference>
<dbReference type="PIRSF" id="PIRSF006276">
    <property type="entry name" value="UspA"/>
    <property type="match status" value="1"/>
</dbReference>